<evidence type="ECO:0000313" key="12">
    <source>
        <dbReference type="EMBL" id="CUO79514.1"/>
    </source>
</evidence>
<dbReference type="Gene3D" id="3.90.550.10">
    <property type="entry name" value="Spore Coat Polysaccharide Biosynthesis Protein SpsA, Chain A"/>
    <property type="match status" value="1"/>
</dbReference>
<evidence type="ECO:0000313" key="18">
    <source>
        <dbReference type="Proteomes" id="UP000408523"/>
    </source>
</evidence>
<reference evidence="11 15" key="3">
    <citation type="journal article" date="2016" name="Genome Biol. Evol.">
        <title>Extensive mobilome-driven genome diversification in mouse gut-associated Bacteroides vulgatus mpk.</title>
        <authorList>
            <person name="Lange A."/>
            <person name="Beier S."/>
            <person name="Steimle A."/>
            <person name="Autenrieth I.B."/>
            <person name="Huson D.H."/>
            <person name="Frick J.S."/>
        </authorList>
    </citation>
    <scope>NUCLEOTIDE SEQUENCE [LARGE SCALE GENOMIC DNA]</scope>
    <source>
        <strain evidence="11">Mpk</strain>
        <strain evidence="15">mpk</strain>
    </source>
</reference>
<dbReference type="InterPro" id="IPR001173">
    <property type="entry name" value="Glyco_trans_2-like"/>
</dbReference>
<evidence type="ECO:0000256" key="4">
    <source>
        <dbReference type="ARBA" id="ARBA00022679"/>
    </source>
</evidence>
<dbReference type="CDD" id="cd04187">
    <property type="entry name" value="DPM1_like_bac"/>
    <property type="match status" value="1"/>
</dbReference>
<dbReference type="Proteomes" id="UP000061587">
    <property type="component" value="Chromosome"/>
</dbReference>
<dbReference type="AlphaFoldDB" id="A0A0P0L1W7"/>
<comment type="subcellular location">
    <subcellularLocation>
        <location evidence="1">Cell membrane</location>
        <topology evidence="1">Multi-pass membrane protein</topology>
    </subcellularLocation>
</comment>
<dbReference type="Proteomes" id="UP000408523">
    <property type="component" value="Unassembled WGS sequence"/>
</dbReference>
<evidence type="ECO:0000256" key="7">
    <source>
        <dbReference type="ARBA" id="ARBA00023136"/>
    </source>
</evidence>
<accession>A0A0P0L1W7</accession>
<sequence length="321" mass="37279">MIVKNDMKKVTLLIPVYNEEAMLPTLYQRLIELVNRNAVYEWEILFVNDGSSDTTLECLRRLRQQDKRVNYVNLSRNFGKEVAMLAGFDYATGDCCVVMDADLQDPPELVDQMLEYWEEGYDDIYAKRRTRGEESWLRRQFSLAFYGILQRMSRIDILPNVGDFRLLDRRCVLTLRRLRECERYTKGLFCWIGYQKKSIEFDRGDRLMGHSSWNFLKLLNLAVEGITSFSIAPLRIATVCGVLCSISSFIYAIYFLIKTVLYGDETAGFPTLIIVMLFLGGIQLFSLGIIGEYVGRIFKETKGRPTYIASDYNEEKLGYDR</sequence>
<name>A0A0P0L1W7_PHOVU</name>
<dbReference type="EMBL" id="CYZI01000018">
    <property type="protein sequence ID" value="CUO79514.1"/>
    <property type="molecule type" value="Genomic_DNA"/>
</dbReference>
<feature type="transmembrane region" description="Helical" evidence="9">
    <location>
        <begin position="269"/>
        <end position="294"/>
    </location>
</feature>
<keyword evidence="7 9" id="KW-0472">Membrane</keyword>
<dbReference type="EC" id="2.4.-.-" evidence="13"/>
<comment type="similarity">
    <text evidence="8">Belongs to the glycosyltransferase 2 family. GtrB subfamily.</text>
</comment>
<evidence type="ECO:0000256" key="9">
    <source>
        <dbReference type="SAM" id="Phobius"/>
    </source>
</evidence>
<keyword evidence="5 9" id="KW-0812">Transmembrane</keyword>
<evidence type="ECO:0000259" key="10">
    <source>
        <dbReference type="Pfam" id="PF00535"/>
    </source>
</evidence>
<feature type="domain" description="Glycosyltransferase 2-like" evidence="10">
    <location>
        <begin position="12"/>
        <end position="170"/>
    </location>
</feature>
<reference evidence="14 18" key="4">
    <citation type="journal article" date="2019" name="Nat. Commun.">
        <title>Gram positive-like bacteriocins with broad spectrum anti-Bacteroidales activity encoded on mobile elements of the human gut microbiota.</title>
        <authorList>
            <person name="Bechon N."/>
            <person name="Coyne M.J.Jr."/>
            <person name="Laclare-Mceneany V."/>
            <person name="Chatzidaki-Livanis M."/>
            <person name="Ghigo J.-M."/>
            <person name="Comstock L.E."/>
        </authorList>
    </citation>
    <scope>NUCLEOTIDE SEQUENCE [LARGE SCALE GENOMIC DNA]</scope>
    <source>
        <strain evidence="14 18">CL01T12C17</strain>
    </source>
</reference>
<keyword evidence="6 9" id="KW-1133">Transmembrane helix</keyword>
<evidence type="ECO:0000313" key="11">
    <source>
        <dbReference type="EMBL" id="ALK83406.1"/>
    </source>
</evidence>
<dbReference type="InterPro" id="IPR050256">
    <property type="entry name" value="Glycosyltransferase_2"/>
</dbReference>
<evidence type="ECO:0000313" key="15">
    <source>
        <dbReference type="Proteomes" id="UP000061587"/>
    </source>
</evidence>
<evidence type="ECO:0000256" key="1">
    <source>
        <dbReference type="ARBA" id="ARBA00004651"/>
    </source>
</evidence>
<evidence type="ECO:0000313" key="13">
    <source>
        <dbReference type="EMBL" id="QEW34756.1"/>
    </source>
</evidence>
<dbReference type="FunFam" id="3.90.550.10:FF:000079">
    <property type="entry name" value="Probable glycosyl transferase"/>
    <property type="match status" value="1"/>
</dbReference>
<keyword evidence="2" id="KW-1003">Cell membrane</keyword>
<dbReference type="PANTHER" id="PTHR48090:SF8">
    <property type="entry name" value="GLYCOSYLTRANSFERASE CSBB-RELATED"/>
    <property type="match status" value="1"/>
</dbReference>
<dbReference type="InterPro" id="IPR029044">
    <property type="entry name" value="Nucleotide-diphossugar_trans"/>
</dbReference>
<evidence type="ECO:0000256" key="8">
    <source>
        <dbReference type="ARBA" id="ARBA00038152"/>
    </source>
</evidence>
<evidence type="ECO:0000256" key="2">
    <source>
        <dbReference type="ARBA" id="ARBA00022475"/>
    </source>
</evidence>
<evidence type="ECO:0000256" key="3">
    <source>
        <dbReference type="ARBA" id="ARBA00022676"/>
    </source>
</evidence>
<dbReference type="Proteomes" id="UP000326091">
    <property type="component" value="Chromosome"/>
</dbReference>
<reference evidence="12 16" key="1">
    <citation type="submission" date="2015-09" db="EMBL/GenBank/DDBJ databases">
        <authorList>
            <consortium name="Pathogen Informatics"/>
        </authorList>
    </citation>
    <scope>NUCLEOTIDE SEQUENCE [LARGE SCALE GENOMIC DNA]</scope>
    <source>
        <strain evidence="12 16">2789STDY5834842</strain>
    </source>
</reference>
<keyword evidence="4 11" id="KW-0808">Transferase</keyword>
<dbReference type="EMBL" id="RWHZ01000007">
    <property type="protein sequence ID" value="TSE49889.1"/>
    <property type="molecule type" value="Genomic_DNA"/>
</dbReference>
<proteinExistence type="inferred from homology"/>
<dbReference type="Proteomes" id="UP000095333">
    <property type="component" value="Unassembled WGS sequence"/>
</dbReference>
<dbReference type="PANTHER" id="PTHR48090">
    <property type="entry name" value="UNDECAPRENYL-PHOSPHATE 4-DEOXY-4-FORMAMIDO-L-ARABINOSE TRANSFERASE-RELATED"/>
    <property type="match status" value="1"/>
</dbReference>
<reference evidence="13 17" key="5">
    <citation type="submission" date="2019-09" db="EMBL/GenBank/DDBJ databases">
        <title>Commensal-derived Metabolites Govern Vibrio cholerae Pathogenesis in Host.</title>
        <authorList>
            <person name="Yoon S.S."/>
            <person name="Yoon M.Y."/>
        </authorList>
    </citation>
    <scope>NUCLEOTIDE SEQUENCE [LARGE SCALE GENOMIC DNA]</scope>
    <source>
        <strain evidence="13 17">VIC01</strain>
    </source>
</reference>
<evidence type="ECO:0000256" key="5">
    <source>
        <dbReference type="ARBA" id="ARBA00022692"/>
    </source>
</evidence>
<evidence type="ECO:0000313" key="16">
    <source>
        <dbReference type="Proteomes" id="UP000095333"/>
    </source>
</evidence>
<protein>
    <submittedName>
        <fullName evidence="11">Glycosyl transferase family protein</fullName>
        <ecNumber evidence="12 14">2.4.1.-</ecNumber>
    </submittedName>
    <submittedName>
        <fullName evidence="13">Putative glycosyltransferase</fullName>
        <ecNumber evidence="13">2.4.-.-</ecNumber>
    </submittedName>
    <submittedName>
        <fullName evidence="14">Putative prophage CPS-53-like gactoprenol glucosyl transferase</fullName>
    </submittedName>
</protein>
<evidence type="ECO:0000256" key="6">
    <source>
        <dbReference type="ARBA" id="ARBA00022989"/>
    </source>
</evidence>
<dbReference type="Pfam" id="PF00535">
    <property type="entry name" value="Glycos_transf_2"/>
    <property type="match status" value="1"/>
</dbReference>
<organism evidence="11 15">
    <name type="scientific">Phocaeicola vulgatus</name>
    <name type="common">Bacteroides vulgatus</name>
    <dbReference type="NCBI Taxonomy" id="821"/>
    <lineage>
        <taxon>Bacteria</taxon>
        <taxon>Pseudomonadati</taxon>
        <taxon>Bacteroidota</taxon>
        <taxon>Bacteroidia</taxon>
        <taxon>Bacteroidales</taxon>
        <taxon>Bacteroidaceae</taxon>
        <taxon>Phocaeicola</taxon>
    </lineage>
</organism>
<keyword evidence="3 12" id="KW-0328">Glycosyltransferase</keyword>
<dbReference type="EMBL" id="CP013020">
    <property type="protein sequence ID" value="ALK83406.1"/>
    <property type="molecule type" value="Genomic_DNA"/>
</dbReference>
<evidence type="ECO:0000313" key="14">
    <source>
        <dbReference type="EMBL" id="TSE49889.1"/>
    </source>
</evidence>
<evidence type="ECO:0000313" key="17">
    <source>
        <dbReference type="Proteomes" id="UP000326091"/>
    </source>
</evidence>
<gene>
    <name evidence="12" type="primary">yfdH</name>
    <name evidence="11" type="ORF">BvMPK_0788</name>
    <name evidence="14" type="ORF">EH214_00914</name>
    <name evidence="12" type="ORF">ERS852457_02790</name>
    <name evidence="13" type="ORF">VIC01_00191</name>
</gene>
<dbReference type="EMBL" id="CP043529">
    <property type="protein sequence ID" value="QEW34756.1"/>
    <property type="molecule type" value="Genomic_DNA"/>
</dbReference>
<dbReference type="EC" id="2.4.1.-" evidence="12 14"/>
<dbReference type="GO" id="GO:0005886">
    <property type="term" value="C:plasma membrane"/>
    <property type="evidence" value="ECO:0007669"/>
    <property type="project" value="UniProtKB-SubCell"/>
</dbReference>
<feature type="transmembrane region" description="Helical" evidence="9">
    <location>
        <begin position="236"/>
        <end position="257"/>
    </location>
</feature>
<dbReference type="GO" id="GO:0016757">
    <property type="term" value="F:glycosyltransferase activity"/>
    <property type="evidence" value="ECO:0007669"/>
    <property type="project" value="UniProtKB-KW"/>
</dbReference>
<dbReference type="SUPFAM" id="SSF53448">
    <property type="entry name" value="Nucleotide-diphospho-sugar transferases"/>
    <property type="match status" value="1"/>
</dbReference>
<dbReference type="PATRIC" id="fig|821.40.peg.921"/>
<reference evidence="15" key="2">
    <citation type="submission" date="2015-10" db="EMBL/GenBank/DDBJ databases">
        <title>Extensive mobilome-driven genome diversification in gut-associated Bacteroides vulgatus mpk.</title>
        <authorList>
            <person name="Beier S."/>
            <person name="Lange A."/>
            <person name="Huson D.H."/>
            <person name="Frick J.-S."/>
            <person name="Autenrieth I.B."/>
        </authorList>
    </citation>
    <scope>NUCLEOTIDE SEQUENCE [LARGE SCALE GENOMIC DNA]</scope>
    <source>
        <strain evidence="15">mpk</strain>
    </source>
</reference>